<dbReference type="InterPro" id="IPR019734">
    <property type="entry name" value="TPR_rpt"/>
</dbReference>
<dbReference type="Pfam" id="PF13181">
    <property type="entry name" value="TPR_8"/>
    <property type="match status" value="1"/>
</dbReference>
<dbReference type="AlphaFoldDB" id="A0A8J6U619"/>
<dbReference type="PANTHER" id="PTHR24421:SF10">
    <property type="entry name" value="NITRATE_NITRITE SENSOR PROTEIN NARQ"/>
    <property type="match status" value="1"/>
</dbReference>
<evidence type="ECO:0000256" key="1">
    <source>
        <dbReference type="ARBA" id="ARBA00000085"/>
    </source>
</evidence>
<dbReference type="PANTHER" id="PTHR24421">
    <property type="entry name" value="NITRATE/NITRITE SENSOR PROTEIN NARX-RELATED"/>
    <property type="match status" value="1"/>
</dbReference>
<dbReference type="InterPro" id="IPR011990">
    <property type="entry name" value="TPR-like_helical_dom_sf"/>
</dbReference>
<dbReference type="SUPFAM" id="SSF48452">
    <property type="entry name" value="TPR-like"/>
    <property type="match status" value="1"/>
</dbReference>
<feature type="coiled-coil region" evidence="7">
    <location>
        <begin position="298"/>
        <end position="343"/>
    </location>
</feature>
<dbReference type="EMBL" id="JACVXD010000013">
    <property type="protein sequence ID" value="MBD0825357.1"/>
    <property type="molecule type" value="Genomic_DNA"/>
</dbReference>
<keyword evidence="8" id="KW-0472">Membrane</keyword>
<proteinExistence type="predicted"/>
<protein>
    <recommendedName>
        <fullName evidence="2">histidine kinase</fullName>
        <ecNumber evidence="2">2.7.13.3</ecNumber>
    </recommendedName>
</protein>
<comment type="catalytic activity">
    <reaction evidence="1">
        <text>ATP + protein L-histidine = ADP + protein N-phospho-L-histidine.</text>
        <dbReference type="EC" id="2.7.13.3"/>
    </reaction>
</comment>
<name>A0A8J6U619_9FLAO</name>
<evidence type="ECO:0000256" key="3">
    <source>
        <dbReference type="ARBA" id="ARBA00022679"/>
    </source>
</evidence>
<keyword evidence="8" id="KW-0812">Transmembrane</keyword>
<keyword evidence="7" id="KW-0175">Coiled coil</keyword>
<dbReference type="InterPro" id="IPR050482">
    <property type="entry name" value="Sensor_HK_TwoCompSys"/>
</dbReference>
<dbReference type="CDD" id="cd16917">
    <property type="entry name" value="HATPase_UhpB-NarQ-NarX-like"/>
    <property type="match status" value="1"/>
</dbReference>
<dbReference type="PROSITE" id="PS50005">
    <property type="entry name" value="TPR"/>
    <property type="match status" value="1"/>
</dbReference>
<evidence type="ECO:0000256" key="2">
    <source>
        <dbReference type="ARBA" id="ARBA00012438"/>
    </source>
</evidence>
<dbReference type="Proteomes" id="UP000621516">
    <property type="component" value="Unassembled WGS sequence"/>
</dbReference>
<keyword evidence="3" id="KW-0808">Transferase</keyword>
<dbReference type="EC" id="2.7.13.3" evidence="2"/>
<dbReference type="InterPro" id="IPR036890">
    <property type="entry name" value="HATPase_C_sf"/>
</dbReference>
<dbReference type="SMART" id="SM00028">
    <property type="entry name" value="TPR"/>
    <property type="match status" value="2"/>
</dbReference>
<evidence type="ECO:0000256" key="8">
    <source>
        <dbReference type="SAM" id="Phobius"/>
    </source>
</evidence>
<keyword evidence="9" id="KW-0732">Signal</keyword>
<evidence type="ECO:0000256" key="5">
    <source>
        <dbReference type="ARBA" id="ARBA00023012"/>
    </source>
</evidence>
<organism evidence="10 11">
    <name type="scientific">Aestuariibaculum marinum</name>
    <dbReference type="NCBI Taxonomy" id="2683592"/>
    <lineage>
        <taxon>Bacteria</taxon>
        <taxon>Pseudomonadati</taxon>
        <taxon>Bacteroidota</taxon>
        <taxon>Flavobacteriia</taxon>
        <taxon>Flavobacteriales</taxon>
        <taxon>Flavobacteriaceae</taxon>
    </lineage>
</organism>
<evidence type="ECO:0000256" key="7">
    <source>
        <dbReference type="SAM" id="Coils"/>
    </source>
</evidence>
<keyword evidence="5" id="KW-0902">Two-component regulatory system</keyword>
<sequence>MIHNKVLLLFFIGLMCFWSSEFAAQQKQDSTQIYYKAIKDFKDINLSTKAFDYFQRKVDKALEDNKSEAAAYYLELIAFGQYRMGFYDQSEQYTIQALKILDSVEQQSKTKVARERLYNQLGIIYRNLRDYNNSNNYFKKALTLNENPDNIIATVTNIANNYADQDDYKKAVEVLNPLYKKALAIQDIGIKVVFIDNLGYYKTKTGDDNGLELMKMALAMRRQSQMLTGLFSSYRHMSLFYLNQDKRLKAKPFIDTLQIIGKRIGTPSYESEALKLKLSLENHPDLNNYIDLNEQIENERLARENKFAAIKYNVAQKERQLIAKEQELKITELEKEKEKNLKLFYLALGFLILFISGFFMMILKIRYKKDKVKQVYLTEARISKKVHDEVANDVYQVMSRLQTTPKVNDDILDDLESIYFKTRDISKENSTIDLNENYLSILKDLLLGYRTASVNIITKGINQVPWEQIDDIKKITLYRVLQELMVNMKKHSGASNVVLSFKFENNKIQIAYTDNGQGCELLKGTGIQNMENRIKSINGTIIFESESGRGFKSKISV</sequence>
<feature type="repeat" description="TPR" evidence="6">
    <location>
        <begin position="115"/>
        <end position="148"/>
    </location>
</feature>
<dbReference type="GO" id="GO:0004673">
    <property type="term" value="F:protein histidine kinase activity"/>
    <property type="evidence" value="ECO:0007669"/>
    <property type="project" value="UniProtKB-EC"/>
</dbReference>
<dbReference type="SUPFAM" id="SSF55874">
    <property type="entry name" value="ATPase domain of HSP90 chaperone/DNA topoisomerase II/histidine kinase"/>
    <property type="match status" value="1"/>
</dbReference>
<evidence type="ECO:0000313" key="10">
    <source>
        <dbReference type="EMBL" id="MBD0825357.1"/>
    </source>
</evidence>
<dbReference type="Gene3D" id="1.25.40.10">
    <property type="entry name" value="Tetratricopeptide repeat domain"/>
    <property type="match status" value="1"/>
</dbReference>
<reference evidence="10 11" key="1">
    <citation type="journal article" date="2018" name="J. Microbiol.">
        <title>Aestuariibaculum marinum sp. nov., a marine bacterium isolated from seawater in South Korea.</title>
        <authorList>
            <person name="Choi J."/>
            <person name="Lee D."/>
            <person name="Jang J.H."/>
            <person name="Cha S."/>
            <person name="Seo T."/>
        </authorList>
    </citation>
    <scope>NUCLEOTIDE SEQUENCE [LARGE SCALE GENOMIC DNA]</scope>
    <source>
        <strain evidence="10 11">IP7</strain>
    </source>
</reference>
<evidence type="ECO:0000256" key="4">
    <source>
        <dbReference type="ARBA" id="ARBA00022777"/>
    </source>
</evidence>
<keyword evidence="11" id="KW-1185">Reference proteome</keyword>
<keyword evidence="4" id="KW-0418">Kinase</keyword>
<feature type="chain" id="PRO_5035318040" description="histidine kinase" evidence="9">
    <location>
        <begin position="24"/>
        <end position="557"/>
    </location>
</feature>
<dbReference type="Gene3D" id="3.30.565.10">
    <property type="entry name" value="Histidine kinase-like ATPase, C-terminal domain"/>
    <property type="match status" value="1"/>
</dbReference>
<evidence type="ECO:0000313" key="11">
    <source>
        <dbReference type="Proteomes" id="UP000621516"/>
    </source>
</evidence>
<keyword evidence="8" id="KW-1133">Transmembrane helix</keyword>
<evidence type="ECO:0000256" key="9">
    <source>
        <dbReference type="SAM" id="SignalP"/>
    </source>
</evidence>
<feature type="transmembrane region" description="Helical" evidence="8">
    <location>
        <begin position="343"/>
        <end position="363"/>
    </location>
</feature>
<dbReference type="RefSeq" id="WP_188224649.1">
    <property type="nucleotide sequence ID" value="NZ_JACVXD010000013.1"/>
</dbReference>
<keyword evidence="6" id="KW-0802">TPR repeat</keyword>
<feature type="signal peptide" evidence="9">
    <location>
        <begin position="1"/>
        <end position="23"/>
    </location>
</feature>
<accession>A0A8J6U619</accession>
<gene>
    <name evidence="10" type="ORF">ICJ85_15165</name>
</gene>
<evidence type="ECO:0000256" key="6">
    <source>
        <dbReference type="PROSITE-ProRule" id="PRU00339"/>
    </source>
</evidence>
<dbReference type="GO" id="GO:0000160">
    <property type="term" value="P:phosphorelay signal transduction system"/>
    <property type="evidence" value="ECO:0007669"/>
    <property type="project" value="UniProtKB-KW"/>
</dbReference>
<comment type="caution">
    <text evidence="10">The sequence shown here is derived from an EMBL/GenBank/DDBJ whole genome shotgun (WGS) entry which is preliminary data.</text>
</comment>